<evidence type="ECO:0000313" key="12">
    <source>
        <dbReference type="Proteomes" id="UP000323011"/>
    </source>
</evidence>
<evidence type="ECO:0000313" key="7">
    <source>
        <dbReference type="EMBL" id="KAA0154486.1"/>
    </source>
</evidence>
<evidence type="ECO:0000256" key="3">
    <source>
        <dbReference type="SAM" id="Coils"/>
    </source>
</evidence>
<protein>
    <recommendedName>
        <fullName evidence="5">FAM192A/Fyv6 N-terminal domain-containing protein</fullName>
    </recommendedName>
</protein>
<proteinExistence type="predicted"/>
<keyword evidence="12" id="KW-1185">Reference proteome</keyword>
<evidence type="ECO:0000256" key="4">
    <source>
        <dbReference type="SAM" id="MobiDB-lite"/>
    </source>
</evidence>
<feature type="region of interest" description="Disordered" evidence="4">
    <location>
        <begin position="48"/>
        <end position="75"/>
    </location>
</feature>
<accession>A0A5A8DS43</accession>
<dbReference type="Proteomes" id="UP000322899">
    <property type="component" value="Unassembled WGS sequence"/>
</dbReference>
<evidence type="ECO:0000313" key="8">
    <source>
        <dbReference type="EMBL" id="KAA0159904.1"/>
    </source>
</evidence>
<evidence type="ECO:0000313" key="9">
    <source>
        <dbReference type="EMBL" id="KAA0167999.1"/>
    </source>
</evidence>
<dbReference type="EMBL" id="VLTO01000009">
    <property type="protein sequence ID" value="KAA0176157.1"/>
    <property type="molecule type" value="Genomic_DNA"/>
</dbReference>
<evidence type="ECO:0000313" key="6">
    <source>
        <dbReference type="EMBL" id="CAD8572090.1"/>
    </source>
</evidence>
<comment type="subcellular location">
    <subcellularLocation>
        <location evidence="1">Nucleus</location>
    </subcellularLocation>
</comment>
<dbReference type="AlphaFoldDB" id="A0A5A8DS43"/>
<evidence type="ECO:0000256" key="1">
    <source>
        <dbReference type="ARBA" id="ARBA00004123"/>
    </source>
</evidence>
<feature type="coiled-coil region" evidence="3">
    <location>
        <begin position="99"/>
        <end position="126"/>
    </location>
</feature>
<feature type="domain" description="FAM192A/Fyv6 N-terminal" evidence="5">
    <location>
        <begin position="84"/>
        <end position="120"/>
    </location>
</feature>
<gene>
    <name evidence="6" type="ORF">CROE0942_LOCUS16470</name>
    <name evidence="10" type="ORF">FNF27_02214</name>
    <name evidence="8" type="ORF">FNF28_05632</name>
    <name evidence="7" type="ORF">FNF29_02363</name>
    <name evidence="9" type="ORF">FNF31_00498</name>
</gene>
<feature type="compositionally biased region" description="Low complexity" evidence="4">
    <location>
        <begin position="48"/>
        <end position="63"/>
    </location>
</feature>
<evidence type="ECO:0000313" key="10">
    <source>
        <dbReference type="EMBL" id="KAA0176157.1"/>
    </source>
</evidence>
<dbReference type="InterPro" id="IPR019331">
    <property type="entry name" value="FAM192A/Fyv6_N"/>
</dbReference>
<dbReference type="Pfam" id="PF10187">
    <property type="entry name" value="FAM192A_Fyv6_N"/>
    <property type="match status" value="1"/>
</dbReference>
<keyword evidence="3" id="KW-0175">Coiled coil</keyword>
<keyword evidence="2" id="KW-0539">Nucleus</keyword>
<evidence type="ECO:0000313" key="14">
    <source>
        <dbReference type="Proteomes" id="UP000325113"/>
    </source>
</evidence>
<sequence length="250" mass="25515">MSLGDGFEAAEVLQVTETGKFDTKAIKQGDEGPRDLLILKQRELENPGAAAAAEAASLARENGAGLGTHPEQTPKDRVQALMGSRGLEDDEVEFLDGVRSKALAKERAAKRAREEAEDEFDAALRERVVATAGPVAGIAVKADGNLLPPAAPGASAASISAAAAPSTMGRGLADAKRGSAKSSHFALMMARRQRPAASPSSSSSPSAAARAGPAPSCGQESEPKRPRQAAALSRAAAAIATYASSDSESD</sequence>
<dbReference type="EMBL" id="VLTL01000118">
    <property type="protein sequence ID" value="KAA0159904.1"/>
    <property type="molecule type" value="Genomic_DNA"/>
</dbReference>
<feature type="compositionally biased region" description="Low complexity" evidence="4">
    <location>
        <begin position="195"/>
        <end position="216"/>
    </location>
</feature>
<evidence type="ECO:0000313" key="11">
    <source>
        <dbReference type="Proteomes" id="UP000322899"/>
    </source>
</evidence>
<evidence type="ECO:0000256" key="2">
    <source>
        <dbReference type="ARBA" id="ARBA00023242"/>
    </source>
</evidence>
<dbReference type="EMBL" id="VLTM01000003">
    <property type="protein sequence ID" value="KAA0167999.1"/>
    <property type="molecule type" value="Genomic_DNA"/>
</dbReference>
<reference evidence="11 12" key="1">
    <citation type="submission" date="2019-07" db="EMBL/GenBank/DDBJ databases">
        <title>Genomes of Cafeteria roenbergensis.</title>
        <authorList>
            <person name="Fischer M.G."/>
            <person name="Hackl T."/>
            <person name="Roman M."/>
        </authorList>
    </citation>
    <scope>NUCLEOTIDE SEQUENCE [LARGE SCALE GENOMIC DNA]</scope>
    <source>
        <strain evidence="7 12">BVI</strain>
        <strain evidence="9 14">Cflag</strain>
        <strain evidence="10 11">E4-10P</strain>
        <strain evidence="8 13">RCC970-E3</strain>
    </source>
</reference>
<feature type="compositionally biased region" description="Low complexity" evidence="4">
    <location>
        <begin position="152"/>
        <end position="166"/>
    </location>
</feature>
<organism evidence="9 14">
    <name type="scientific">Cafeteria roenbergensis</name>
    <name type="common">Marine flagellate</name>
    <dbReference type="NCBI Taxonomy" id="33653"/>
    <lineage>
        <taxon>Eukaryota</taxon>
        <taxon>Sar</taxon>
        <taxon>Stramenopiles</taxon>
        <taxon>Bigyra</taxon>
        <taxon>Opalozoa</taxon>
        <taxon>Bicosoecida</taxon>
        <taxon>Cafeteriaceae</taxon>
        <taxon>Cafeteria</taxon>
    </lineage>
</organism>
<dbReference type="Proteomes" id="UP000325113">
    <property type="component" value="Unassembled WGS sequence"/>
</dbReference>
<name>A0A5A8DS43_CAFRO</name>
<evidence type="ECO:0000259" key="5">
    <source>
        <dbReference type="Pfam" id="PF10187"/>
    </source>
</evidence>
<reference evidence="6" key="2">
    <citation type="submission" date="2021-01" db="EMBL/GenBank/DDBJ databases">
        <authorList>
            <person name="Corre E."/>
            <person name="Pelletier E."/>
            <person name="Niang G."/>
            <person name="Scheremetjew M."/>
            <person name="Finn R."/>
            <person name="Kale V."/>
            <person name="Holt S."/>
            <person name="Cochrane G."/>
            <person name="Meng A."/>
            <person name="Brown T."/>
            <person name="Cohen L."/>
        </authorList>
    </citation>
    <scope>NUCLEOTIDE SEQUENCE</scope>
    <source>
        <strain evidence="6">E4-10</strain>
    </source>
</reference>
<feature type="region of interest" description="Disordered" evidence="4">
    <location>
        <begin position="144"/>
        <end position="233"/>
    </location>
</feature>
<dbReference type="EMBL" id="HBET01024351">
    <property type="protein sequence ID" value="CAD8572090.1"/>
    <property type="molecule type" value="Transcribed_RNA"/>
</dbReference>
<dbReference type="Proteomes" id="UP000324907">
    <property type="component" value="Unassembled WGS sequence"/>
</dbReference>
<dbReference type="EMBL" id="VLTN01000011">
    <property type="protein sequence ID" value="KAA0154486.1"/>
    <property type="molecule type" value="Genomic_DNA"/>
</dbReference>
<dbReference type="GO" id="GO:0005634">
    <property type="term" value="C:nucleus"/>
    <property type="evidence" value="ECO:0007669"/>
    <property type="project" value="UniProtKB-SubCell"/>
</dbReference>
<evidence type="ECO:0000313" key="13">
    <source>
        <dbReference type="Proteomes" id="UP000324907"/>
    </source>
</evidence>
<dbReference type="Proteomes" id="UP000323011">
    <property type="component" value="Unassembled WGS sequence"/>
</dbReference>